<feature type="coiled-coil region" evidence="1">
    <location>
        <begin position="20"/>
        <end position="47"/>
    </location>
</feature>
<protein>
    <recommendedName>
        <fullName evidence="3">F-box associated domain-containing protein</fullName>
    </recommendedName>
</protein>
<dbReference type="AlphaFoldDB" id="A0A2N9JAI8"/>
<dbReference type="EMBL" id="OIVN01006455">
    <property type="protein sequence ID" value="SPD33451.1"/>
    <property type="molecule type" value="Genomic_DNA"/>
</dbReference>
<evidence type="ECO:0008006" key="3">
    <source>
        <dbReference type="Google" id="ProtNLM"/>
    </source>
</evidence>
<gene>
    <name evidence="2" type="ORF">FSB_LOCUS61333</name>
</gene>
<evidence type="ECO:0000256" key="1">
    <source>
        <dbReference type="SAM" id="Coils"/>
    </source>
</evidence>
<reference evidence="2" key="1">
    <citation type="submission" date="2018-02" db="EMBL/GenBank/DDBJ databases">
        <authorList>
            <person name="Cohen D.B."/>
            <person name="Kent A.D."/>
        </authorList>
    </citation>
    <scope>NUCLEOTIDE SEQUENCE</scope>
</reference>
<keyword evidence="1" id="KW-0175">Coiled coil</keyword>
<proteinExistence type="predicted"/>
<evidence type="ECO:0000313" key="2">
    <source>
        <dbReference type="EMBL" id="SPD33451.1"/>
    </source>
</evidence>
<organism evidence="2">
    <name type="scientific">Fagus sylvatica</name>
    <name type="common">Beechnut</name>
    <dbReference type="NCBI Taxonomy" id="28930"/>
    <lineage>
        <taxon>Eukaryota</taxon>
        <taxon>Viridiplantae</taxon>
        <taxon>Streptophyta</taxon>
        <taxon>Embryophyta</taxon>
        <taxon>Tracheophyta</taxon>
        <taxon>Spermatophyta</taxon>
        <taxon>Magnoliopsida</taxon>
        <taxon>eudicotyledons</taxon>
        <taxon>Gunneridae</taxon>
        <taxon>Pentapetalae</taxon>
        <taxon>rosids</taxon>
        <taxon>fabids</taxon>
        <taxon>Fagales</taxon>
        <taxon>Fagaceae</taxon>
        <taxon>Fagus</taxon>
    </lineage>
</organism>
<name>A0A2N9JAI8_FAGSY</name>
<accession>A0A2N9JAI8</accession>
<sequence length="307" mass="35213">MASTRSTTPADRFTALEISSHNIQLKLEEYHEEVSRLSNDMAALTKAVAQLIHDNNEVFDEALAKLNWTEQALVESYIGGLKEEIRSKIKLFQPTSLLHATSLARLLEYKLQRFRQPPQPSVEIEVQVPKDVASTFVQEEVNVEPKQQADEKKVLLENEKKEDTKLDEADKMTNLLNNYPLLLGANVRTYTNGMFSWYGACDKGYCLWSFDISNEVALAIYYADTVLGSETCFDIWLLHEFGVEESWTKLITIGPLTQINRALGFWKNEYSLFLENTDGQLVLYDFSTQEMTDAYLHGKPSFCQWRK</sequence>